<organism evidence="8 9">
    <name type="scientific">Promicromonospora thailandica</name>
    <dbReference type="NCBI Taxonomy" id="765201"/>
    <lineage>
        <taxon>Bacteria</taxon>
        <taxon>Bacillati</taxon>
        <taxon>Actinomycetota</taxon>
        <taxon>Actinomycetes</taxon>
        <taxon>Micrococcales</taxon>
        <taxon>Promicromonosporaceae</taxon>
        <taxon>Promicromonospora</taxon>
    </lineage>
</organism>
<dbReference type="SUPFAM" id="SSF46894">
    <property type="entry name" value="C-terminal effector domain of the bipartite response regulators"/>
    <property type="match status" value="1"/>
</dbReference>
<comment type="caution">
    <text evidence="8">The sequence shown here is derived from an EMBL/GenBank/DDBJ whole genome shotgun (WGS) entry which is preliminary data.</text>
</comment>
<proteinExistence type="inferred from homology"/>
<keyword evidence="2" id="KW-0805">Transcription regulation</keyword>
<accession>A0A9X2JW41</accession>
<keyword evidence="9" id="KW-1185">Reference proteome</keyword>
<dbReference type="InterPro" id="IPR005158">
    <property type="entry name" value="BTAD"/>
</dbReference>
<dbReference type="PANTHER" id="PTHR35807">
    <property type="entry name" value="TRANSCRIPTIONAL REGULATOR REDD-RELATED"/>
    <property type="match status" value="1"/>
</dbReference>
<dbReference type="GO" id="GO:0043531">
    <property type="term" value="F:ADP binding"/>
    <property type="evidence" value="ECO:0007669"/>
    <property type="project" value="InterPro"/>
</dbReference>
<evidence type="ECO:0000256" key="1">
    <source>
        <dbReference type="ARBA" id="ARBA00005820"/>
    </source>
</evidence>
<feature type="DNA-binding region" description="OmpR/PhoB-type" evidence="5">
    <location>
        <begin position="1"/>
        <end position="95"/>
    </location>
</feature>
<dbReference type="InterPro" id="IPR001867">
    <property type="entry name" value="OmpR/PhoB-type_DNA-bd"/>
</dbReference>
<protein>
    <submittedName>
        <fullName evidence="8">DNA-binding transcriptional activator of the SARP family</fullName>
    </submittedName>
</protein>
<keyword evidence="3 5" id="KW-0238">DNA-binding</keyword>
<gene>
    <name evidence="8" type="ORF">APR03_000052</name>
</gene>
<evidence type="ECO:0000256" key="5">
    <source>
        <dbReference type="PROSITE-ProRule" id="PRU01091"/>
    </source>
</evidence>
<evidence type="ECO:0000313" key="8">
    <source>
        <dbReference type="EMBL" id="MCP2262729.1"/>
    </source>
</evidence>
<dbReference type="AlphaFoldDB" id="A0A9X2JW41"/>
<dbReference type="SUPFAM" id="SSF52540">
    <property type="entry name" value="P-loop containing nucleoside triphosphate hydrolases"/>
    <property type="match status" value="1"/>
</dbReference>
<dbReference type="SMART" id="SM00862">
    <property type="entry name" value="Trans_reg_C"/>
    <property type="match status" value="1"/>
</dbReference>
<dbReference type="SUPFAM" id="SSF48452">
    <property type="entry name" value="TPR-like"/>
    <property type="match status" value="2"/>
</dbReference>
<dbReference type="InterPro" id="IPR016032">
    <property type="entry name" value="Sig_transdc_resp-reg_C-effctor"/>
</dbReference>
<dbReference type="Pfam" id="PF00486">
    <property type="entry name" value="Trans_reg_C"/>
    <property type="match status" value="1"/>
</dbReference>
<dbReference type="Pfam" id="PF03704">
    <property type="entry name" value="BTAD"/>
    <property type="match status" value="1"/>
</dbReference>
<sequence>MSDDMTFALLGPVRMWRAGTELPAGSPQQRALAAMLLLHEGRVVGIDEMATALWEDEPPRGAFGTLRTYVSRLRRLLEGTTATIDTVGGGYALRTPQESVDVARFETLLRRGRELGRTTDLTGAATVLTEALDLWQGDGLDGVPGAYAAHQRVRLQEERLAARTLRLAALLDTGGSVVPELTTLVEAHPYREELRALLMRALYRDGRQADAIDAYHTGARLLGDELGLDPGPALREMHQRILVSDPTLTVTPRTETSTTVPDGSARAEQTPVPHPAQLPADQRGFVGRHRELAWADALLDTRAAPTTAVISGMGGVGKSALAVHWAHHNATAFPDGQLYVDLRGFDHTQAPVKPHDALIRLLEALGIAGQHVPDSLDARAALFRSALAGRRMLVLLDNARDADQVRPLLPGTGDSLALVTSRHRLSALCVAGAASIHLDVLPDDDAKVLLTHRAGPDRADADPESLDRIVRATGRLPLALAVVGARLADSPDIPLRVIADELGSAHTVLDSLGDPDPTVDVRAVLSWSCTALDPAALHALRQLAVLPEAAFDVPAARSAVGHHDPVPVDALVRASLLVRTRPGWYALHDLVRACAAEFAVKHPEARREAVARVLDHYLGSAHRATMLLEPRRVPLDLPEPTIGTEVLRHADATAAFDWLAGHRRTLRAAVDLAVTERSYGAAWQLAWCLAAYLHRAGYWSDAVNLWQVALGAAERDQSVIGQARTHQGLGVALGMSHGLSAAGFHPPSAAQDDTQAAACAHVTEAIRLYLSIGMRAAAAWALVSLASLHDSTADPDAVTDALERARELSDEPSLQVAVLNNLAVLHARLGDGPRAVAAAREVLDLIQTIGDTSTGAHATDTLGMAQMADDDPGGATTSFRAAARAFEAAGDPMNQGVSLANLGDAYVAAGDAAAAQAARAEALAVLDGTGHPVSDRLRVLLGQPAEMTDVDR</sequence>
<evidence type="ECO:0000256" key="3">
    <source>
        <dbReference type="ARBA" id="ARBA00023125"/>
    </source>
</evidence>
<evidence type="ECO:0000256" key="2">
    <source>
        <dbReference type="ARBA" id="ARBA00023015"/>
    </source>
</evidence>
<dbReference type="PRINTS" id="PR00364">
    <property type="entry name" value="DISEASERSIST"/>
</dbReference>
<dbReference type="InterPro" id="IPR027417">
    <property type="entry name" value="P-loop_NTPase"/>
</dbReference>
<comment type="similarity">
    <text evidence="1">Belongs to the AfsR/DnrI/RedD regulatory family.</text>
</comment>
<evidence type="ECO:0000259" key="7">
    <source>
        <dbReference type="PROSITE" id="PS51755"/>
    </source>
</evidence>
<dbReference type="GO" id="GO:0000160">
    <property type="term" value="P:phosphorelay signal transduction system"/>
    <property type="evidence" value="ECO:0007669"/>
    <property type="project" value="InterPro"/>
</dbReference>
<dbReference type="PANTHER" id="PTHR35807:SF1">
    <property type="entry name" value="TRANSCRIPTIONAL REGULATOR REDD"/>
    <property type="match status" value="1"/>
</dbReference>
<keyword evidence="4" id="KW-0804">Transcription</keyword>
<evidence type="ECO:0000256" key="4">
    <source>
        <dbReference type="ARBA" id="ARBA00023163"/>
    </source>
</evidence>
<dbReference type="RefSeq" id="WP_253831610.1">
    <property type="nucleotide sequence ID" value="NZ_JAMTCS010000001.1"/>
</dbReference>
<dbReference type="Gene3D" id="1.10.10.10">
    <property type="entry name" value="Winged helix-like DNA-binding domain superfamily/Winged helix DNA-binding domain"/>
    <property type="match status" value="1"/>
</dbReference>
<dbReference type="Gene3D" id="1.25.40.10">
    <property type="entry name" value="Tetratricopeptide repeat domain"/>
    <property type="match status" value="2"/>
</dbReference>
<dbReference type="Gene3D" id="3.40.50.300">
    <property type="entry name" value="P-loop containing nucleotide triphosphate hydrolases"/>
    <property type="match status" value="1"/>
</dbReference>
<dbReference type="GO" id="GO:0003677">
    <property type="term" value="F:DNA binding"/>
    <property type="evidence" value="ECO:0007669"/>
    <property type="project" value="UniProtKB-UniRule"/>
</dbReference>
<feature type="region of interest" description="Disordered" evidence="6">
    <location>
        <begin position="251"/>
        <end position="280"/>
    </location>
</feature>
<dbReference type="InterPro" id="IPR051677">
    <property type="entry name" value="AfsR-DnrI-RedD_regulator"/>
</dbReference>
<dbReference type="SMART" id="SM01043">
    <property type="entry name" value="BTAD"/>
    <property type="match status" value="1"/>
</dbReference>
<name>A0A9X2JW41_9MICO</name>
<dbReference type="PROSITE" id="PS51755">
    <property type="entry name" value="OMPR_PHOB"/>
    <property type="match status" value="1"/>
</dbReference>
<dbReference type="InterPro" id="IPR011990">
    <property type="entry name" value="TPR-like_helical_dom_sf"/>
</dbReference>
<feature type="domain" description="OmpR/PhoB-type" evidence="7">
    <location>
        <begin position="1"/>
        <end position="95"/>
    </location>
</feature>
<evidence type="ECO:0000256" key="6">
    <source>
        <dbReference type="SAM" id="MobiDB-lite"/>
    </source>
</evidence>
<dbReference type="EMBL" id="JAMTCS010000001">
    <property type="protein sequence ID" value="MCP2262729.1"/>
    <property type="molecule type" value="Genomic_DNA"/>
</dbReference>
<evidence type="ECO:0000313" key="9">
    <source>
        <dbReference type="Proteomes" id="UP001139493"/>
    </source>
</evidence>
<dbReference type="CDD" id="cd15831">
    <property type="entry name" value="BTAD"/>
    <property type="match status" value="1"/>
</dbReference>
<dbReference type="InterPro" id="IPR036388">
    <property type="entry name" value="WH-like_DNA-bd_sf"/>
</dbReference>
<dbReference type="GO" id="GO:0006355">
    <property type="term" value="P:regulation of DNA-templated transcription"/>
    <property type="evidence" value="ECO:0007669"/>
    <property type="project" value="InterPro"/>
</dbReference>
<reference evidence="8" key="1">
    <citation type="submission" date="2022-06" db="EMBL/GenBank/DDBJ databases">
        <title>Genomic Encyclopedia of Archaeal and Bacterial Type Strains, Phase II (KMG-II): from individual species to whole genera.</title>
        <authorList>
            <person name="Goeker M."/>
        </authorList>
    </citation>
    <scope>NUCLEOTIDE SEQUENCE</scope>
    <source>
        <strain evidence="8">DSM 26652</strain>
    </source>
</reference>
<dbReference type="Proteomes" id="UP001139493">
    <property type="component" value="Unassembled WGS sequence"/>
</dbReference>